<gene>
    <name evidence="3" type="ORF">UNLARM2_0579</name>
</gene>
<comment type="similarity">
    <text evidence="1 2">Belongs to the MEMO1 family.</text>
</comment>
<dbReference type="Pfam" id="PF01875">
    <property type="entry name" value="Memo"/>
    <property type="match status" value="1"/>
</dbReference>
<dbReference type="NCBIfam" id="TIGR04336">
    <property type="entry name" value="AmmeMemoSam_B"/>
    <property type="match status" value="1"/>
</dbReference>
<dbReference type="PANTHER" id="PTHR11060">
    <property type="entry name" value="PROTEIN MEMO1"/>
    <property type="match status" value="1"/>
</dbReference>
<dbReference type="CDD" id="cd07361">
    <property type="entry name" value="MEMO_like"/>
    <property type="match status" value="1"/>
</dbReference>
<proteinExistence type="inferred from homology"/>
<sequence length="278" mass="29526">MRAMQFSGTFYASGKSELAKFIEEAVSHADVKAKHGSAVKAIVAPHAGYVYSGSIAAYSYKALMEDREHGKPDTAIILGPNHTGLGEPIAVSMEDWATPFGTVKNDKKLSKAIIGSSKYISEDESAHSEEHSIEVQLPFLKYLFPDTAACFICQGDQSLDASILLSKAVIAAAKESGKRIAVIASSDFNHYEPASAAKEKDSRLLAAIEKLDSDEFNSSVLETGDSACGIGPITVAMEYSKANGVPKATLLRYGNSGEATMDYSSVVAYSAIGFYGAV</sequence>
<organism evidence="3 4">
    <name type="scientific">Candidatus Micrarchaeum acidiphilum ARMAN-2</name>
    <dbReference type="NCBI Taxonomy" id="425595"/>
    <lineage>
        <taxon>Archaea</taxon>
        <taxon>Candidatus Micrarchaeota</taxon>
        <taxon>Candidatus Micrarchaeia</taxon>
        <taxon>Candidatus Micrarchaeales</taxon>
        <taxon>Candidatus Micrarchaeaceae</taxon>
        <taxon>Candidatus Micrarchaeum</taxon>
    </lineage>
</organism>
<evidence type="ECO:0000313" key="4">
    <source>
        <dbReference type="Proteomes" id="UP000332487"/>
    </source>
</evidence>
<name>C7DHN6_MICA2</name>
<dbReference type="HAMAP" id="MF_00055">
    <property type="entry name" value="MEMO1"/>
    <property type="match status" value="1"/>
</dbReference>
<protein>
    <recommendedName>
        <fullName evidence="2">MEMO1 family protein UNLARM2_0579</fullName>
    </recommendedName>
</protein>
<evidence type="ECO:0000256" key="1">
    <source>
        <dbReference type="ARBA" id="ARBA00006315"/>
    </source>
</evidence>
<reference evidence="3 4" key="2">
    <citation type="journal article" date="2010" name="Proc. Natl. Acad. Sci. U.S.A.">
        <title>Enigmatic, ultrasmall, uncultivated Archaea.</title>
        <authorList>
            <person name="Baker B.J."/>
            <person name="Comolli L.R."/>
            <person name="Dick G.J."/>
            <person name="Hauser L.J."/>
            <person name="Hyatt D."/>
            <person name="Dill B.D."/>
            <person name="Land M.L."/>
            <person name="Verberkmoes N.C."/>
            <person name="Hettich R.L."/>
            <person name="Banfield J.F."/>
        </authorList>
    </citation>
    <scope>NUCLEOTIDE SEQUENCE [LARGE SCALE GENOMIC DNA]</scope>
    <source>
        <strain evidence="3">ARMAN-2</strain>
    </source>
</reference>
<dbReference type="Proteomes" id="UP000332487">
    <property type="component" value="Unassembled WGS sequence"/>
</dbReference>
<dbReference type="AlphaFoldDB" id="C7DHN6"/>
<evidence type="ECO:0000256" key="2">
    <source>
        <dbReference type="HAMAP-Rule" id="MF_00055"/>
    </source>
</evidence>
<dbReference type="PANTHER" id="PTHR11060:SF0">
    <property type="entry name" value="PROTEIN MEMO1"/>
    <property type="match status" value="1"/>
</dbReference>
<dbReference type="Gene3D" id="3.40.830.10">
    <property type="entry name" value="LigB-like"/>
    <property type="match status" value="1"/>
</dbReference>
<dbReference type="InterPro" id="IPR002737">
    <property type="entry name" value="MEMO1_fam"/>
</dbReference>
<dbReference type="EMBL" id="GG697240">
    <property type="protein sequence ID" value="EET90138.1"/>
    <property type="molecule type" value="Genomic_DNA"/>
</dbReference>
<accession>C7DHN6</accession>
<reference evidence="3 4" key="1">
    <citation type="journal article" date="2009" name="Genome Biol.">
        <title>Community-wide analysis of microbial genome sequence signatures.</title>
        <authorList>
            <person name="Dick G.J."/>
            <person name="Andersson A.F."/>
            <person name="Baker B.J."/>
            <person name="Simmons S.L."/>
            <person name="Thomas B.C."/>
            <person name="Yelton A.P."/>
            <person name="Banfield J.F."/>
        </authorList>
    </citation>
    <scope>NUCLEOTIDE SEQUENCE [LARGE SCALE GENOMIC DNA]</scope>
    <source>
        <strain evidence="3">ARMAN-2</strain>
    </source>
</reference>
<evidence type="ECO:0000313" key="3">
    <source>
        <dbReference type="EMBL" id="EET90138.1"/>
    </source>
</evidence>
<keyword evidence="4" id="KW-1185">Reference proteome</keyword>